<evidence type="ECO:0000256" key="1">
    <source>
        <dbReference type="ARBA" id="ARBA00009353"/>
    </source>
</evidence>
<dbReference type="AlphaFoldDB" id="K0JPL7"/>
<name>K0JPL7_SACES</name>
<dbReference type="Gene3D" id="3.40.50.720">
    <property type="entry name" value="NAD(P)-binding Rossmann-like Domain"/>
    <property type="match status" value="1"/>
</dbReference>
<dbReference type="InterPro" id="IPR010099">
    <property type="entry name" value="SDR39U1"/>
</dbReference>
<dbReference type="InterPro" id="IPR001509">
    <property type="entry name" value="Epimerase_deHydtase"/>
</dbReference>
<dbReference type="Pfam" id="PF08338">
    <property type="entry name" value="DUF1731"/>
    <property type="match status" value="1"/>
</dbReference>
<evidence type="ECO:0000259" key="3">
    <source>
        <dbReference type="Pfam" id="PF08338"/>
    </source>
</evidence>
<feature type="domain" description="DUF1731" evidence="3">
    <location>
        <begin position="256"/>
        <end position="302"/>
    </location>
</feature>
<dbReference type="Pfam" id="PF01370">
    <property type="entry name" value="Epimerase"/>
    <property type="match status" value="1"/>
</dbReference>
<keyword evidence="5" id="KW-1185">Reference proteome</keyword>
<dbReference type="Proteomes" id="UP000006281">
    <property type="component" value="Chromosome"/>
</dbReference>
<feature type="domain" description="NAD-dependent epimerase/dehydratase" evidence="2">
    <location>
        <begin position="15"/>
        <end position="221"/>
    </location>
</feature>
<accession>K0JPL7</accession>
<dbReference type="CDD" id="cd05242">
    <property type="entry name" value="SDR_a8"/>
    <property type="match status" value="1"/>
</dbReference>
<comment type="similarity">
    <text evidence="1">Belongs to the NAD(P)-dependent epimerase/dehydratase family. SDR39U1 subfamily.</text>
</comment>
<dbReference type="EMBL" id="HE804045">
    <property type="protein sequence ID" value="CCH28920.1"/>
    <property type="molecule type" value="Genomic_DNA"/>
</dbReference>
<dbReference type="PANTHER" id="PTHR11092:SF0">
    <property type="entry name" value="EPIMERASE FAMILY PROTEIN SDR39U1"/>
    <property type="match status" value="1"/>
</dbReference>
<proteinExistence type="inferred from homology"/>
<evidence type="ECO:0000313" key="4">
    <source>
        <dbReference type="EMBL" id="CCH28920.1"/>
    </source>
</evidence>
<dbReference type="KEGG" id="sesp:BN6_15970"/>
<dbReference type="PATRIC" id="fig|1179773.3.peg.1600"/>
<sequence>MHQAGHCETIIPMRVVVAGSSGFIGTSLVAALRGAEHEVVRLVRRRPTAPDERGWDPPAGHLDPGALDGADAVVNLCGAGVADKRWDHARKQVLLDSRTVPTEVLAAAVVEHGVPTLVNASAVGYYGDTGDEVVDESTPSGTGFLADMCRQWEAATGAAASRRVVRLRTGLVISPAGGLFGKVKPLFQFFLGGRLGDGRQYMPWISLDDAISAIQFVLEHDTVEGPVNLTAPSPVTNAEFTRTVGHALRRPTPWVVPGFALKAVLGGIAEEGVLAGQRAVPKALERHGFHFLHPALGAAVAAAVAG</sequence>
<dbReference type="InterPro" id="IPR013549">
    <property type="entry name" value="DUF1731"/>
</dbReference>
<protein>
    <submittedName>
        <fullName evidence="4">Epimerase family protein</fullName>
    </submittedName>
</protein>
<dbReference type="eggNOG" id="COG1090">
    <property type="taxonomic scope" value="Bacteria"/>
</dbReference>
<reference evidence="4 5" key="1">
    <citation type="journal article" date="2012" name="BMC Genomics">
        <title>Complete genome sequence of Saccharothrix espanaensis DSM 44229T and comparison to the other completely sequenced Pseudonocardiaceae.</title>
        <authorList>
            <person name="Strobel T."/>
            <person name="Al-Dilaimi A."/>
            <person name="Blom J."/>
            <person name="Gessner A."/>
            <person name="Kalinowski J."/>
            <person name="Luzhetska M."/>
            <person name="Puhler A."/>
            <person name="Szczepanowski R."/>
            <person name="Bechthold A."/>
            <person name="Ruckert C."/>
        </authorList>
    </citation>
    <scope>NUCLEOTIDE SEQUENCE [LARGE SCALE GENOMIC DNA]</scope>
    <source>
        <strain evidence="5">ATCC 51144 / DSM 44229 / JCM 9112 / NBRC 15066 / NRRL 15764</strain>
    </source>
</reference>
<dbReference type="STRING" id="1179773.BN6_15970"/>
<dbReference type="SUPFAM" id="SSF51735">
    <property type="entry name" value="NAD(P)-binding Rossmann-fold domains"/>
    <property type="match status" value="1"/>
</dbReference>
<evidence type="ECO:0000259" key="2">
    <source>
        <dbReference type="Pfam" id="PF01370"/>
    </source>
</evidence>
<dbReference type="HOGENOM" id="CLU_047373_0_2_11"/>
<dbReference type="NCBIfam" id="TIGR01777">
    <property type="entry name" value="yfcH"/>
    <property type="match status" value="1"/>
</dbReference>
<dbReference type="InterPro" id="IPR036291">
    <property type="entry name" value="NAD(P)-bd_dom_sf"/>
</dbReference>
<dbReference type="PANTHER" id="PTHR11092">
    <property type="entry name" value="SUGAR NUCLEOTIDE EPIMERASE RELATED"/>
    <property type="match status" value="1"/>
</dbReference>
<evidence type="ECO:0000313" key="5">
    <source>
        <dbReference type="Proteomes" id="UP000006281"/>
    </source>
</evidence>
<gene>
    <name evidence="4" type="ordered locus">BN6_15970</name>
</gene>
<organism evidence="4 5">
    <name type="scientific">Saccharothrix espanaensis (strain ATCC 51144 / DSM 44229 / JCM 9112 / NBRC 15066 / NRRL 15764)</name>
    <dbReference type="NCBI Taxonomy" id="1179773"/>
    <lineage>
        <taxon>Bacteria</taxon>
        <taxon>Bacillati</taxon>
        <taxon>Actinomycetota</taxon>
        <taxon>Actinomycetes</taxon>
        <taxon>Pseudonocardiales</taxon>
        <taxon>Pseudonocardiaceae</taxon>
        <taxon>Saccharothrix</taxon>
    </lineage>
</organism>